<reference evidence="1" key="1">
    <citation type="journal article" date="2022" name="Int. J. Syst. Evol. Microbiol.">
        <title>Apilactobacillus apisilvae sp. nov., Nicolia spurrieriana gen. nov. sp. nov., Bombilactobacillus folatiphilus sp. nov. and Bombilactobacillus thymidiniphilus sp. nov., four new lactic acid bacterial isolates from stingless bees Tetragonula carbonaria and Austroplebeia australis.</title>
        <authorList>
            <person name="Oliphant S.A."/>
            <person name="Watson-Haigh N.S."/>
            <person name="Sumby K.M."/>
            <person name="Gardner J."/>
            <person name="Groom S."/>
            <person name="Jiranek V."/>
        </authorList>
    </citation>
    <scope>NUCLEOTIDE SEQUENCE</scope>
    <source>
        <strain evidence="1">SGEP1_A5</strain>
    </source>
</reference>
<keyword evidence="1" id="KW-0614">Plasmid</keyword>
<proteinExistence type="predicted"/>
<evidence type="ECO:0000313" key="1">
    <source>
        <dbReference type="EMBL" id="UQS86219.1"/>
    </source>
</evidence>
<dbReference type="SUPFAM" id="SSF143011">
    <property type="entry name" value="RelE-like"/>
    <property type="match status" value="1"/>
</dbReference>
<dbReference type="Proteomes" id="UP000831181">
    <property type="component" value="Plasmid p1unnamed"/>
</dbReference>
<accession>A0A976X4X7</accession>
<dbReference type="KEGG" id="lbe:MOO44_00845"/>
<keyword evidence="2" id="KW-1185">Reference proteome</keyword>
<name>A0A976X4X7_9LACO</name>
<organism evidence="1 2">
    <name type="scientific">Nicoliella spurrieriana</name>
    <dbReference type="NCBI Taxonomy" id="2925830"/>
    <lineage>
        <taxon>Bacteria</taxon>
        <taxon>Bacillati</taxon>
        <taxon>Bacillota</taxon>
        <taxon>Bacilli</taxon>
        <taxon>Lactobacillales</taxon>
        <taxon>Lactobacillaceae</taxon>
        <taxon>Nicoliella</taxon>
    </lineage>
</organism>
<geneLocation type="plasmid" evidence="1 2">
    <name>p1unnamed</name>
</geneLocation>
<evidence type="ECO:0000313" key="2">
    <source>
        <dbReference type="Proteomes" id="UP000831181"/>
    </source>
</evidence>
<gene>
    <name evidence="1" type="ORF">MOO44_00845</name>
</gene>
<dbReference type="EMBL" id="CP093360">
    <property type="protein sequence ID" value="UQS86219.1"/>
    <property type="molecule type" value="Genomic_DNA"/>
</dbReference>
<dbReference type="AlphaFoldDB" id="A0A976X4X7"/>
<dbReference type="Gene3D" id="3.30.2310.20">
    <property type="entry name" value="RelE-like"/>
    <property type="match status" value="1"/>
</dbReference>
<dbReference type="RefSeq" id="WP_260116028.1">
    <property type="nucleotide sequence ID" value="NZ_CP093360.1"/>
</dbReference>
<dbReference type="InterPro" id="IPR004386">
    <property type="entry name" value="Toxin_YafQ-like"/>
</dbReference>
<sequence length="54" mass="6336">MKIKQTQQFERSLKKLSKKHYPIELISTVLSAIINLDKVILLKSKDHSLSNNWQ</sequence>
<protein>
    <submittedName>
        <fullName evidence="1">Type II toxin-antitoxin system YafQ family toxin</fullName>
    </submittedName>
</protein>
<dbReference type="InterPro" id="IPR035093">
    <property type="entry name" value="RelE/ParE_toxin_dom_sf"/>
</dbReference>
<dbReference type="Pfam" id="PF15738">
    <property type="entry name" value="YafQ_toxin"/>
    <property type="match status" value="1"/>
</dbReference>